<dbReference type="SMART" id="SM01034">
    <property type="entry name" value="BLUF"/>
    <property type="match status" value="1"/>
</dbReference>
<reference evidence="2 3" key="2">
    <citation type="submission" date="2020-03" db="EMBL/GenBank/DDBJ databases">
        <title>Roseomonas stagni sp. nov., isolated from pond water in Japan.</title>
        <authorList>
            <person name="Furuhata K."/>
            <person name="Miyamoto H."/>
            <person name="Goto K."/>
        </authorList>
    </citation>
    <scope>NUCLEOTIDE SEQUENCE [LARGE SCALE GENOMIC DNA]</scope>
    <source>
        <strain evidence="2 3">PeD5</strain>
    </source>
</reference>
<reference evidence="2 3" key="1">
    <citation type="submission" date="2020-02" db="EMBL/GenBank/DDBJ databases">
        <authorList>
            <person name="Kim H.M."/>
            <person name="Jeon C.O."/>
        </authorList>
    </citation>
    <scope>NUCLEOTIDE SEQUENCE [LARGE SCALE GENOMIC DNA]</scope>
    <source>
        <strain evidence="2 3">PeD5</strain>
    </source>
</reference>
<name>A0A6M1LQY8_9PROT</name>
<organism evidence="2 3">
    <name type="scientific">Falsiroseomonas algicola</name>
    <dbReference type="NCBI Taxonomy" id="2716930"/>
    <lineage>
        <taxon>Bacteria</taxon>
        <taxon>Pseudomonadati</taxon>
        <taxon>Pseudomonadota</taxon>
        <taxon>Alphaproteobacteria</taxon>
        <taxon>Acetobacterales</taxon>
        <taxon>Roseomonadaceae</taxon>
        <taxon>Falsiroseomonas</taxon>
    </lineage>
</organism>
<dbReference type="AlphaFoldDB" id="A0A6M1LQY8"/>
<dbReference type="InterPro" id="IPR036046">
    <property type="entry name" value="Acylphosphatase-like_dom_sf"/>
</dbReference>
<comment type="caution">
    <text evidence="2">The sequence shown here is derived from an EMBL/GenBank/DDBJ whole genome shotgun (WGS) entry which is preliminary data.</text>
</comment>
<dbReference type="RefSeq" id="WP_164696747.1">
    <property type="nucleotide sequence ID" value="NZ_JAAIKB010000011.1"/>
</dbReference>
<proteinExistence type="predicted"/>
<dbReference type="Gene3D" id="3.30.70.100">
    <property type="match status" value="1"/>
</dbReference>
<protein>
    <submittedName>
        <fullName evidence="2">BLUF domain-containing protein</fullName>
    </submittedName>
</protein>
<dbReference type="EMBL" id="JAAIKB010000011">
    <property type="protein sequence ID" value="NGM22826.1"/>
    <property type="molecule type" value="Genomic_DNA"/>
</dbReference>
<dbReference type="Pfam" id="PF04940">
    <property type="entry name" value="BLUF"/>
    <property type="match status" value="1"/>
</dbReference>
<evidence type="ECO:0000313" key="2">
    <source>
        <dbReference type="EMBL" id="NGM22826.1"/>
    </source>
</evidence>
<feature type="domain" description="BLUF" evidence="1">
    <location>
        <begin position="6"/>
        <end position="101"/>
    </location>
</feature>
<accession>A0A6M1LQY8</accession>
<dbReference type="GO" id="GO:0071949">
    <property type="term" value="F:FAD binding"/>
    <property type="evidence" value="ECO:0007669"/>
    <property type="project" value="InterPro"/>
</dbReference>
<evidence type="ECO:0000313" key="3">
    <source>
        <dbReference type="Proteomes" id="UP000475385"/>
    </source>
</evidence>
<dbReference type="GO" id="GO:0009882">
    <property type="term" value="F:blue light photoreceptor activity"/>
    <property type="evidence" value="ECO:0007669"/>
    <property type="project" value="InterPro"/>
</dbReference>
<keyword evidence="3" id="KW-1185">Reference proteome</keyword>
<dbReference type="SUPFAM" id="SSF54975">
    <property type="entry name" value="Acylphosphatase/BLUF domain-like"/>
    <property type="match status" value="1"/>
</dbReference>
<sequence>MTQIALFRLIYRSTVAIPGTPDQVDQELARIVERSRRRNAEATLTGALVRSGGTFIQVLEGPLAGLEETYDRISGDLRHSEFELIEFVPVAERCFGSWELAYLAEDPIERSRHPAAPDPALESIAAQIRRLIANGPRGPRRAEHEAADALAV</sequence>
<evidence type="ECO:0000259" key="1">
    <source>
        <dbReference type="PROSITE" id="PS50925"/>
    </source>
</evidence>
<dbReference type="Proteomes" id="UP000475385">
    <property type="component" value="Unassembled WGS sequence"/>
</dbReference>
<dbReference type="InterPro" id="IPR007024">
    <property type="entry name" value="BLUF_domain"/>
</dbReference>
<gene>
    <name evidence="2" type="ORF">G3576_22625</name>
</gene>
<dbReference type="PROSITE" id="PS50925">
    <property type="entry name" value="BLUF"/>
    <property type="match status" value="1"/>
</dbReference>